<gene>
    <name evidence="3" type="ORF">CcCBS67573_g07333</name>
</gene>
<sequence>MDHHTESMASAAAHDDATDAAALNASLSDRHGKKRSSVCSSLNQDFNAPNKPAIHFPPRMILFAGLTICYIILTLVVAGFVSEPSAKHEKSYSQSSSATPNPSQTVYSFSSSTPEEAPSPNTTLACPKWETFNVKAQGDKDFSRNCRVVAAEVGGFEITLCESMRECGQGYFLLKRLDKAQCDKAMARSISWDYEFDAWMKKEIGPDAFVITFSGPQRAAPSDWRHLGNCVYKHPFRLTNTGNYTVSIVHSHDNFEAVQEKERTWQRVVNSEILTKWSMDVCSRHCKPFTSDMIDKMTLPVCGRSHPTQGVYLHSVVGHMLEREQYKVENYQIPYFWHPLACKYDQLFELGSNNECHQRNHSIKFLGDSQVRVSWDITDRRLAGTRDPLLHNVHEGNRQNYYYKDEALNQYWEDGKEKPVAPDPSKQRTLLDFAGRDGHLNWFTTEYMGNHDFWRLGDTTVPFPETNNIDRRLREFNSVLFNVGMWPMSGIRDGGHFTASRFKAMLTWAAENMMETNHRRGSMGVEPLSFIWHGIASFPVTRPQDIDEDAKMRKDWRSPYRLKLWSDLADQVLTSTPQLATSIRRMNAFDLTLPFIHDTPDRGHFFKTPAVEAETDEILHKLNICEGPN</sequence>
<evidence type="ECO:0000313" key="4">
    <source>
        <dbReference type="Proteomes" id="UP000320333"/>
    </source>
</evidence>
<keyword evidence="2" id="KW-1133">Transmembrane helix</keyword>
<feature type="transmembrane region" description="Helical" evidence="2">
    <location>
        <begin position="60"/>
        <end position="81"/>
    </location>
</feature>
<evidence type="ECO:0000313" key="3">
    <source>
        <dbReference type="EMBL" id="TPX67988.1"/>
    </source>
</evidence>
<keyword evidence="2" id="KW-0812">Transmembrane</keyword>
<feature type="compositionally biased region" description="Polar residues" evidence="1">
    <location>
        <begin position="92"/>
        <end position="124"/>
    </location>
</feature>
<name>A0A507EXU6_9FUNG</name>
<accession>A0A507EXU6</accession>
<dbReference type="Proteomes" id="UP000320333">
    <property type="component" value="Unassembled WGS sequence"/>
</dbReference>
<keyword evidence="4" id="KW-1185">Reference proteome</keyword>
<comment type="caution">
    <text evidence="3">The sequence shown here is derived from an EMBL/GenBank/DDBJ whole genome shotgun (WGS) entry which is preliminary data.</text>
</comment>
<dbReference type="EMBL" id="QEAP01000372">
    <property type="protein sequence ID" value="TPX67988.1"/>
    <property type="molecule type" value="Genomic_DNA"/>
</dbReference>
<reference evidence="3 4" key="1">
    <citation type="journal article" date="2019" name="Sci. Rep.">
        <title>Comparative genomics of chytrid fungi reveal insights into the obligate biotrophic and pathogenic lifestyle of Synchytrium endobioticum.</title>
        <authorList>
            <person name="van de Vossenberg B.T.L.H."/>
            <person name="Warris S."/>
            <person name="Nguyen H.D.T."/>
            <person name="van Gent-Pelzer M.P.E."/>
            <person name="Joly D.L."/>
            <person name="van de Geest H.C."/>
            <person name="Bonants P.J.M."/>
            <person name="Smith D.S."/>
            <person name="Levesque C.A."/>
            <person name="van der Lee T.A.J."/>
        </authorList>
    </citation>
    <scope>NUCLEOTIDE SEQUENCE [LARGE SCALE GENOMIC DNA]</scope>
    <source>
        <strain evidence="3 4">CBS 675.73</strain>
    </source>
</reference>
<evidence type="ECO:0000256" key="2">
    <source>
        <dbReference type="SAM" id="Phobius"/>
    </source>
</evidence>
<dbReference type="OrthoDB" id="3176531at2759"/>
<organism evidence="3 4">
    <name type="scientific">Chytriomyces confervae</name>
    <dbReference type="NCBI Taxonomy" id="246404"/>
    <lineage>
        <taxon>Eukaryota</taxon>
        <taxon>Fungi</taxon>
        <taxon>Fungi incertae sedis</taxon>
        <taxon>Chytridiomycota</taxon>
        <taxon>Chytridiomycota incertae sedis</taxon>
        <taxon>Chytridiomycetes</taxon>
        <taxon>Chytridiales</taxon>
        <taxon>Chytriomycetaceae</taxon>
        <taxon>Chytriomyces</taxon>
    </lineage>
</organism>
<protein>
    <submittedName>
        <fullName evidence="3">Uncharacterized protein</fullName>
    </submittedName>
</protein>
<evidence type="ECO:0000256" key="1">
    <source>
        <dbReference type="SAM" id="MobiDB-lite"/>
    </source>
</evidence>
<dbReference type="AlphaFoldDB" id="A0A507EXU6"/>
<proteinExistence type="predicted"/>
<keyword evidence="2" id="KW-0472">Membrane</keyword>
<feature type="region of interest" description="Disordered" evidence="1">
    <location>
        <begin position="91"/>
        <end position="124"/>
    </location>
</feature>